<evidence type="ECO:0000313" key="3">
    <source>
        <dbReference type="Proteomes" id="UP000700596"/>
    </source>
</evidence>
<organism evidence="2 3">
    <name type="scientific">Dendryphion nanum</name>
    <dbReference type="NCBI Taxonomy" id="256645"/>
    <lineage>
        <taxon>Eukaryota</taxon>
        <taxon>Fungi</taxon>
        <taxon>Dikarya</taxon>
        <taxon>Ascomycota</taxon>
        <taxon>Pezizomycotina</taxon>
        <taxon>Dothideomycetes</taxon>
        <taxon>Pleosporomycetidae</taxon>
        <taxon>Pleosporales</taxon>
        <taxon>Torulaceae</taxon>
        <taxon>Dendryphion</taxon>
    </lineage>
</organism>
<dbReference type="EMBL" id="JAGMWT010000001">
    <property type="protein sequence ID" value="KAH7138543.1"/>
    <property type="molecule type" value="Genomic_DNA"/>
</dbReference>
<dbReference type="AlphaFoldDB" id="A0A9P9IWS5"/>
<feature type="region of interest" description="Disordered" evidence="1">
    <location>
        <begin position="111"/>
        <end position="141"/>
    </location>
</feature>
<protein>
    <submittedName>
        <fullName evidence="2">Uncharacterized protein</fullName>
    </submittedName>
</protein>
<proteinExistence type="predicted"/>
<feature type="compositionally biased region" description="Polar residues" evidence="1">
    <location>
        <begin position="118"/>
        <end position="127"/>
    </location>
</feature>
<evidence type="ECO:0000313" key="2">
    <source>
        <dbReference type="EMBL" id="KAH7138543.1"/>
    </source>
</evidence>
<feature type="region of interest" description="Disordered" evidence="1">
    <location>
        <begin position="15"/>
        <end position="69"/>
    </location>
</feature>
<accession>A0A9P9IWS5</accession>
<name>A0A9P9IWS5_9PLEO</name>
<gene>
    <name evidence="2" type="ORF">B0J11DRAFT_500758</name>
</gene>
<dbReference type="Proteomes" id="UP000700596">
    <property type="component" value="Unassembled WGS sequence"/>
</dbReference>
<feature type="region of interest" description="Disordered" evidence="1">
    <location>
        <begin position="201"/>
        <end position="220"/>
    </location>
</feature>
<sequence length="220" mass="24169">MYTFVDRRLLSGCLKSHRRRAPRKKGKKMEPLNGTTREDEVESSATGRSPSEDPVTCMRTDHHASSRKYPRYPLETPAVRPAIRSALIRGRSGRHTPRHDHLDRLTLHQQPFAGETGVSCSDRSTTHPPVRFDRPTSERPSVQLAFTNGRSRLNSSGSVLCSDIEGPLGFSSVSVVGPHPPEKEDTAPHWIALMPAECGVPSKSNAFGHGGRNSSPTTDS</sequence>
<keyword evidence="3" id="KW-1185">Reference proteome</keyword>
<reference evidence="2" key="1">
    <citation type="journal article" date="2021" name="Nat. Commun.">
        <title>Genetic determinants of endophytism in the Arabidopsis root mycobiome.</title>
        <authorList>
            <person name="Mesny F."/>
            <person name="Miyauchi S."/>
            <person name="Thiergart T."/>
            <person name="Pickel B."/>
            <person name="Atanasova L."/>
            <person name="Karlsson M."/>
            <person name="Huettel B."/>
            <person name="Barry K.W."/>
            <person name="Haridas S."/>
            <person name="Chen C."/>
            <person name="Bauer D."/>
            <person name="Andreopoulos W."/>
            <person name="Pangilinan J."/>
            <person name="LaButti K."/>
            <person name="Riley R."/>
            <person name="Lipzen A."/>
            <person name="Clum A."/>
            <person name="Drula E."/>
            <person name="Henrissat B."/>
            <person name="Kohler A."/>
            <person name="Grigoriev I.V."/>
            <person name="Martin F.M."/>
            <person name="Hacquard S."/>
        </authorList>
    </citation>
    <scope>NUCLEOTIDE SEQUENCE</scope>
    <source>
        <strain evidence="2">MPI-CAGE-CH-0243</strain>
    </source>
</reference>
<comment type="caution">
    <text evidence="2">The sequence shown here is derived from an EMBL/GenBank/DDBJ whole genome shotgun (WGS) entry which is preliminary data.</text>
</comment>
<evidence type="ECO:0000256" key="1">
    <source>
        <dbReference type="SAM" id="MobiDB-lite"/>
    </source>
</evidence>
<feature type="compositionally biased region" description="Basic residues" evidence="1">
    <location>
        <begin position="15"/>
        <end position="27"/>
    </location>
</feature>